<dbReference type="EMBL" id="KB445551">
    <property type="protein sequence ID" value="EMC99735.1"/>
    <property type="molecule type" value="Genomic_DNA"/>
</dbReference>
<keyword evidence="2" id="KW-1185">Reference proteome</keyword>
<proteinExistence type="predicted"/>
<dbReference type="AlphaFoldDB" id="M2NKR2"/>
<reference evidence="1 2" key="1">
    <citation type="journal article" date="2012" name="PLoS Pathog.">
        <title>Diverse lifestyles and strategies of plant pathogenesis encoded in the genomes of eighteen Dothideomycetes fungi.</title>
        <authorList>
            <person name="Ohm R.A."/>
            <person name="Feau N."/>
            <person name="Henrissat B."/>
            <person name="Schoch C.L."/>
            <person name="Horwitz B.A."/>
            <person name="Barry K.W."/>
            <person name="Condon B.J."/>
            <person name="Copeland A.C."/>
            <person name="Dhillon B."/>
            <person name="Glaser F."/>
            <person name="Hesse C.N."/>
            <person name="Kosti I."/>
            <person name="LaButti K."/>
            <person name="Lindquist E.A."/>
            <person name="Lucas S."/>
            <person name="Salamov A.A."/>
            <person name="Bradshaw R.E."/>
            <person name="Ciuffetti L."/>
            <person name="Hamelin R.C."/>
            <person name="Kema G.H.J."/>
            <person name="Lawrence C."/>
            <person name="Scott J.A."/>
            <person name="Spatafora J.W."/>
            <person name="Turgeon B.G."/>
            <person name="de Wit P.J.G.M."/>
            <person name="Zhong S."/>
            <person name="Goodwin S.B."/>
            <person name="Grigoriev I.V."/>
        </authorList>
    </citation>
    <scope>NUCLEOTIDE SEQUENCE [LARGE SCALE GENOMIC DNA]</scope>
    <source>
        <strain evidence="1 2">UAMH 10762</strain>
    </source>
</reference>
<sequence>MSSPQMDRYGSQKTTNAQTIVLIMMSPKQLPDRALEKRVATPLGMPSLNGSSMSFLRRYYHHTLVRLLLDKHC</sequence>
<accession>M2NKR2</accession>
<dbReference type="GeneID" id="19107399"/>
<protein>
    <submittedName>
        <fullName evidence="1">Uncharacterized protein</fullName>
    </submittedName>
</protein>
<dbReference type="RefSeq" id="XP_007673307.1">
    <property type="nucleotide sequence ID" value="XM_007675117.1"/>
</dbReference>
<gene>
    <name evidence="1" type="ORF">BAUCODRAFT_119306</name>
</gene>
<name>M2NKR2_BAUPA</name>
<evidence type="ECO:0000313" key="1">
    <source>
        <dbReference type="EMBL" id="EMC99735.1"/>
    </source>
</evidence>
<evidence type="ECO:0000313" key="2">
    <source>
        <dbReference type="Proteomes" id="UP000011761"/>
    </source>
</evidence>
<dbReference type="Proteomes" id="UP000011761">
    <property type="component" value="Unassembled WGS sequence"/>
</dbReference>
<dbReference type="KEGG" id="bcom:BAUCODRAFT_119306"/>
<organism evidence="1 2">
    <name type="scientific">Baudoinia panamericana (strain UAMH 10762)</name>
    <name type="common">Angels' share fungus</name>
    <name type="synonym">Baudoinia compniacensis (strain UAMH 10762)</name>
    <dbReference type="NCBI Taxonomy" id="717646"/>
    <lineage>
        <taxon>Eukaryota</taxon>
        <taxon>Fungi</taxon>
        <taxon>Dikarya</taxon>
        <taxon>Ascomycota</taxon>
        <taxon>Pezizomycotina</taxon>
        <taxon>Dothideomycetes</taxon>
        <taxon>Dothideomycetidae</taxon>
        <taxon>Mycosphaerellales</taxon>
        <taxon>Teratosphaeriaceae</taxon>
        <taxon>Baudoinia</taxon>
    </lineage>
</organism>
<dbReference type="HOGENOM" id="CLU_2704441_0_0_1"/>